<feature type="transmembrane region" description="Helical" evidence="1">
    <location>
        <begin position="219"/>
        <end position="245"/>
    </location>
</feature>
<feature type="transmembrane region" description="Helical" evidence="1">
    <location>
        <begin position="188"/>
        <end position="207"/>
    </location>
</feature>
<feature type="transmembrane region" description="Helical" evidence="1">
    <location>
        <begin position="361"/>
        <end position="378"/>
    </location>
</feature>
<dbReference type="EMBL" id="CP129674">
    <property type="protein sequence ID" value="XDS44356.1"/>
    <property type="molecule type" value="Genomic_DNA"/>
</dbReference>
<dbReference type="AlphaFoldDB" id="A0AB39U612"/>
<keyword evidence="1" id="KW-0812">Transmembrane</keyword>
<sequence length="461" mass="51535">MRLSKRAPSHARVTETAAHMSPQSLLCVFRRITHASWFTPLLVFIIISLLQGTAYLQSYGPFTLSDPKMHIPATYALATGQSFNETENVTTGYWHGRQQLVHGDERVLNFDNYKSVIAENIGFTSLAPDDARGKQIHALNAVRPHDVTVSTRSNQYLFFMYIPQAVGLKVGMMMRLHMSTAFLVARITNLLAFVFLIGLAIIVTPFGRGALATIGMFPIIVFISTTLMTDGTVVGFSALFVALTLRAFVRTKPLHNYQVACLIAIAVVLGLLKYAYAPMILLPLLVYGMSVSQKLTYIGVSAVVISAVAAWWQRCYAYTPNPDMYEKFKPQIIHQPLRTLVLLLINDVVTTFNSIKGDTTTMLSLLILVFVMIFTLRISNGLTRTPFLRVYLLCGVIVFAALTLVYLSLFLTWNFQNAPIGTWNLNGVLPRYFYPLMPLILCLYLETTRIPQRGMPITIAD</sequence>
<proteinExistence type="predicted"/>
<keyword evidence="1" id="KW-0472">Membrane</keyword>
<name>A0AB39U612_9BIFI</name>
<feature type="transmembrane region" description="Helical" evidence="1">
    <location>
        <begin position="296"/>
        <end position="316"/>
    </location>
</feature>
<keyword evidence="1" id="KW-1133">Transmembrane helix</keyword>
<feature type="transmembrane region" description="Helical" evidence="1">
    <location>
        <begin position="390"/>
        <end position="411"/>
    </location>
</feature>
<dbReference type="RefSeq" id="WP_369343944.1">
    <property type="nucleotide sequence ID" value="NZ_CP129674.1"/>
</dbReference>
<organism evidence="2">
    <name type="scientific">Bifidobacterium aquikefiricola</name>
    <dbReference type="NCBI Taxonomy" id="3059038"/>
    <lineage>
        <taxon>Bacteria</taxon>
        <taxon>Bacillati</taxon>
        <taxon>Actinomycetota</taxon>
        <taxon>Actinomycetes</taxon>
        <taxon>Bifidobacteriales</taxon>
        <taxon>Bifidobacteriaceae</taxon>
        <taxon>Bifidobacterium</taxon>
    </lineage>
</organism>
<protein>
    <submittedName>
        <fullName evidence="2">DUF2142 domain-containing protein</fullName>
    </submittedName>
</protein>
<feature type="transmembrane region" description="Helical" evidence="1">
    <location>
        <begin position="431"/>
        <end position="447"/>
    </location>
</feature>
<dbReference type="InterPro" id="IPR018674">
    <property type="entry name" value="DUF2142_membrane"/>
</dbReference>
<evidence type="ECO:0000313" key="2">
    <source>
        <dbReference type="EMBL" id="XDS44356.1"/>
    </source>
</evidence>
<feature type="transmembrane region" description="Helical" evidence="1">
    <location>
        <begin position="37"/>
        <end position="56"/>
    </location>
</feature>
<dbReference type="Pfam" id="PF09913">
    <property type="entry name" value="DUF2142"/>
    <property type="match status" value="1"/>
</dbReference>
<gene>
    <name evidence="2" type="ORF">QN215_08855</name>
</gene>
<feature type="transmembrane region" description="Helical" evidence="1">
    <location>
        <begin position="337"/>
        <end position="355"/>
    </location>
</feature>
<dbReference type="KEGG" id="baqk:QN215_08855"/>
<reference evidence="2" key="1">
    <citation type="submission" date="2023-07" db="EMBL/GenBank/DDBJ databases">
        <title>Bifidobacterium aquikefiriaerophilum sp. nov. and Bifidobacterium eccum sp. nov., isolated from water kefir.</title>
        <authorList>
            <person name="Breselge S."/>
            <person name="Bellassi P."/>
            <person name="Barcenilla C."/>
            <person name="Alvarez-Ordonez A."/>
            <person name="Morelli L."/>
            <person name="Cotter P.D."/>
        </authorList>
    </citation>
    <scope>NUCLEOTIDE SEQUENCE</scope>
    <source>
        <strain evidence="2">WK041_4_12</strain>
    </source>
</reference>
<accession>A0AB39U612</accession>
<feature type="transmembrane region" description="Helical" evidence="1">
    <location>
        <begin position="257"/>
        <end position="276"/>
    </location>
</feature>
<evidence type="ECO:0000256" key="1">
    <source>
        <dbReference type="SAM" id="Phobius"/>
    </source>
</evidence>